<evidence type="ECO:0000256" key="4">
    <source>
        <dbReference type="ARBA" id="ARBA00022485"/>
    </source>
</evidence>
<dbReference type="GeneID" id="55584394"/>
<dbReference type="RefSeq" id="WP_174448251.1">
    <property type="nucleotide sequence ID" value="NZ_AP018732.1"/>
</dbReference>
<evidence type="ECO:0000256" key="1">
    <source>
        <dbReference type="ARBA" id="ARBA00001966"/>
    </source>
</evidence>
<dbReference type="InterPro" id="IPR019939">
    <property type="entry name" value="CofG_family"/>
</dbReference>
<name>A0A4P2VBM5_9ARCH</name>
<dbReference type="Pfam" id="PF04055">
    <property type="entry name" value="Radical_SAM"/>
    <property type="match status" value="1"/>
</dbReference>
<dbReference type="InterPro" id="IPR006638">
    <property type="entry name" value="Elp3/MiaA/NifB-like_rSAM"/>
</dbReference>
<proteinExistence type="inferred from homology"/>
<comment type="cofactor">
    <cofactor evidence="1">
        <name>[4Fe-4S] cluster</name>
        <dbReference type="ChEBI" id="CHEBI:49883"/>
    </cofactor>
</comment>
<dbReference type="NCBIfam" id="TIGR03550">
    <property type="entry name" value="F420_cofG"/>
    <property type="match status" value="1"/>
</dbReference>
<dbReference type="OrthoDB" id="35347at2157"/>
<dbReference type="SFLD" id="SFLDG01064">
    <property type="entry name" value="F420__menaquinone_cofactor_bio"/>
    <property type="match status" value="1"/>
</dbReference>
<dbReference type="InterPro" id="IPR058240">
    <property type="entry name" value="rSAM_sf"/>
</dbReference>
<keyword evidence="4" id="KW-0004">4Fe-4S</keyword>
<dbReference type="HAMAP" id="MF_01611">
    <property type="entry name" value="FO_synth_sub1"/>
    <property type="match status" value="1"/>
</dbReference>
<dbReference type="EC" id="4.3.1.32" evidence="3"/>
<dbReference type="GO" id="GO:0046872">
    <property type="term" value="F:metal ion binding"/>
    <property type="evidence" value="ECO:0007669"/>
    <property type="project" value="UniProtKB-KW"/>
</dbReference>
<evidence type="ECO:0000313" key="13">
    <source>
        <dbReference type="Proteomes" id="UP000509448"/>
    </source>
</evidence>
<dbReference type="GO" id="GO:0044689">
    <property type="term" value="F:7,8-didemethyl-8-hydroxy-5-deazariboflavin synthase activity"/>
    <property type="evidence" value="ECO:0007669"/>
    <property type="project" value="UniProtKB-EC"/>
</dbReference>
<dbReference type="InterPro" id="IPR013785">
    <property type="entry name" value="Aldolase_TIM"/>
</dbReference>
<evidence type="ECO:0000256" key="3">
    <source>
        <dbReference type="ARBA" id="ARBA00012126"/>
    </source>
</evidence>
<dbReference type="GO" id="GO:0051539">
    <property type="term" value="F:4 iron, 4 sulfur cluster binding"/>
    <property type="evidence" value="ECO:0007669"/>
    <property type="project" value="UniProtKB-KW"/>
</dbReference>
<dbReference type="UniPathway" id="UPA00072"/>
<keyword evidence="8" id="KW-0411">Iron-sulfur</keyword>
<keyword evidence="6" id="KW-0479">Metal-binding</keyword>
<dbReference type="SUPFAM" id="SSF102114">
    <property type="entry name" value="Radical SAM enzymes"/>
    <property type="match status" value="1"/>
</dbReference>
<dbReference type="SFLD" id="SFLDS00029">
    <property type="entry name" value="Radical_SAM"/>
    <property type="match status" value="1"/>
</dbReference>
<feature type="domain" description="Radical SAM core" evidence="11">
    <location>
        <begin position="51"/>
        <end position="297"/>
    </location>
</feature>
<evidence type="ECO:0000256" key="2">
    <source>
        <dbReference type="ARBA" id="ARBA00004712"/>
    </source>
</evidence>
<evidence type="ECO:0000256" key="7">
    <source>
        <dbReference type="ARBA" id="ARBA00023004"/>
    </source>
</evidence>
<evidence type="ECO:0000256" key="10">
    <source>
        <dbReference type="ARBA" id="ARBA00048974"/>
    </source>
</evidence>
<dbReference type="NCBIfam" id="NF004884">
    <property type="entry name" value="PRK06245.1"/>
    <property type="match status" value="1"/>
</dbReference>
<keyword evidence="9" id="KW-0456">Lyase</keyword>
<dbReference type="SMART" id="SM00729">
    <property type="entry name" value="Elp3"/>
    <property type="match status" value="1"/>
</dbReference>
<dbReference type="EMBL" id="AP018732">
    <property type="protein sequence ID" value="BBE41966.1"/>
    <property type="molecule type" value="Genomic_DNA"/>
</dbReference>
<gene>
    <name evidence="12" type="ORF">NAS2_0577</name>
</gene>
<dbReference type="InterPro" id="IPR007197">
    <property type="entry name" value="rSAM"/>
</dbReference>
<keyword evidence="7" id="KW-0408">Iron</keyword>
<dbReference type="PROSITE" id="PS51918">
    <property type="entry name" value="RADICAL_SAM"/>
    <property type="match status" value="1"/>
</dbReference>
<protein>
    <recommendedName>
        <fullName evidence="3">7,8-didemethyl-8-hydroxy-5-deazariboflavin synthase</fullName>
        <ecNumber evidence="3">4.3.1.32</ecNumber>
    </recommendedName>
</protein>
<dbReference type="GO" id="GO:0016765">
    <property type="term" value="F:transferase activity, transferring alkyl or aryl (other than methyl) groups"/>
    <property type="evidence" value="ECO:0007669"/>
    <property type="project" value="InterPro"/>
</dbReference>
<reference evidence="12 13" key="1">
    <citation type="journal article" date="2019" name="ISME J.">
        <title>Isolation and characterization of a thermophilic sulfur- and iron-reducing thaumarchaeote from a terrestrial acidic hot spring.</title>
        <authorList>
            <person name="Kato S."/>
            <person name="Itoh T."/>
            <person name="Yuki M."/>
            <person name="Nagamori M."/>
            <person name="Ohnishi M."/>
            <person name="Uematsu K."/>
            <person name="Suzuki K."/>
            <person name="Takashina T."/>
            <person name="Ohkuma M."/>
        </authorList>
    </citation>
    <scope>NUCLEOTIDE SEQUENCE [LARGE SCALE GENOMIC DNA]</scope>
    <source>
        <strain evidence="12 13">NAS-02</strain>
    </source>
</reference>
<dbReference type="SFLD" id="SFLDF00294">
    <property type="entry name" value="7_8-didemethyl-8-hydroxy-5-dea"/>
    <property type="match status" value="1"/>
</dbReference>
<evidence type="ECO:0000256" key="6">
    <source>
        <dbReference type="ARBA" id="ARBA00022723"/>
    </source>
</evidence>
<dbReference type="Proteomes" id="UP000509448">
    <property type="component" value="Chromosome"/>
</dbReference>
<dbReference type="Gene3D" id="3.20.20.70">
    <property type="entry name" value="Aldolase class I"/>
    <property type="match status" value="1"/>
</dbReference>
<evidence type="ECO:0000256" key="8">
    <source>
        <dbReference type="ARBA" id="ARBA00023014"/>
    </source>
</evidence>
<keyword evidence="13" id="KW-1185">Reference proteome</keyword>
<dbReference type="CDD" id="cd01335">
    <property type="entry name" value="Radical_SAM"/>
    <property type="match status" value="1"/>
</dbReference>
<evidence type="ECO:0000259" key="11">
    <source>
        <dbReference type="PROSITE" id="PS51918"/>
    </source>
</evidence>
<organism evidence="12 13">
    <name type="scientific">Conexivisphaera calida</name>
    <dbReference type="NCBI Taxonomy" id="1874277"/>
    <lineage>
        <taxon>Archaea</taxon>
        <taxon>Nitrososphaerota</taxon>
        <taxon>Conexivisphaeria</taxon>
        <taxon>Conexivisphaerales</taxon>
        <taxon>Conexivisphaeraceae</taxon>
        <taxon>Conexivisphaera</taxon>
    </lineage>
</organism>
<evidence type="ECO:0000256" key="5">
    <source>
        <dbReference type="ARBA" id="ARBA00022691"/>
    </source>
</evidence>
<sequence>MRTEFEESLHRAVDGRAGREDLLALAGARGDEVRALLGAALSVRLSGGRSVTFSRNVFVPLTNLCMNRCAYCGFRRDPGDPGAGYWEPGRAARVAAAGEAAGATEVLVSSGDRPEAVHGEAALWLRRHGYRSTVEYAADVEDRILRSTDRVLIHTNVGVLTRDEISLLRPLNASMGLMLESSSPRLSGPGMPHCCSPTKDPRVRLRMIEDAGSLGVPFTTGVLIGIGETWEERVDSLLAIADLHARYGHVQEVIIQPFSPEPGTPMWKSPPPDPVDVAKVVAVARLIFGPSMPLQAPPNIAGPSRPLLLSAGADDWGGISRLTPDYVNARHPWPSEEELSREADALGMRLRPRLPVYPRYLLGGWLPEGLRERALSMSDEEGYARA</sequence>
<dbReference type="PANTHER" id="PTHR43076:SF15">
    <property type="entry name" value="7,8-DIDEMETHYL-8-HYDROXY-5-DEAZARIBOFLAVIN SYNTHASE"/>
    <property type="match status" value="1"/>
</dbReference>
<comment type="catalytic activity">
    <reaction evidence="10">
        <text>5-amino-5-(4-hydroxybenzyl)-6-(D-ribitylimino)-5,6-dihydrouracil + S-adenosyl-L-methionine = 7,8-didemethyl-8-hydroxy-5-deazariboflavin + 5'-deoxyadenosine + L-methionine + NH4(+) + H(+)</text>
        <dbReference type="Rhea" id="RHEA:55204"/>
        <dbReference type="ChEBI" id="CHEBI:15378"/>
        <dbReference type="ChEBI" id="CHEBI:17319"/>
        <dbReference type="ChEBI" id="CHEBI:28938"/>
        <dbReference type="ChEBI" id="CHEBI:57844"/>
        <dbReference type="ChEBI" id="CHEBI:59789"/>
        <dbReference type="ChEBI" id="CHEBI:59904"/>
        <dbReference type="ChEBI" id="CHEBI:85936"/>
        <dbReference type="EC" id="4.3.1.32"/>
    </reaction>
</comment>
<evidence type="ECO:0000313" key="12">
    <source>
        <dbReference type="EMBL" id="BBE41966.1"/>
    </source>
</evidence>
<dbReference type="KEGG" id="ccai:NAS2_0577"/>
<dbReference type="InterPro" id="IPR034405">
    <property type="entry name" value="F420"/>
</dbReference>
<comment type="pathway">
    <text evidence="2">Cofactor biosynthesis; coenzyme F0 biosynthesis.</text>
</comment>
<dbReference type="PANTHER" id="PTHR43076">
    <property type="entry name" value="FO SYNTHASE (COFH)"/>
    <property type="match status" value="1"/>
</dbReference>
<accession>A0A4P2VBM5</accession>
<dbReference type="SFLD" id="SFLDG01388">
    <property type="entry name" value="7_8-didemethyl-8-hydroxy-5-dea"/>
    <property type="match status" value="1"/>
</dbReference>
<evidence type="ECO:0000256" key="9">
    <source>
        <dbReference type="ARBA" id="ARBA00023239"/>
    </source>
</evidence>
<keyword evidence="5" id="KW-0949">S-adenosyl-L-methionine</keyword>
<dbReference type="AlphaFoldDB" id="A0A4P2VBM5"/>